<name>A0A2Z7BHZ8_9LAMI</name>
<feature type="coiled-coil region" evidence="1">
    <location>
        <begin position="282"/>
        <end position="363"/>
    </location>
</feature>
<protein>
    <submittedName>
        <fullName evidence="3">Uncharacterized protein</fullName>
    </submittedName>
</protein>
<accession>A0A2Z7BHZ8</accession>
<feature type="region of interest" description="Disordered" evidence="2">
    <location>
        <begin position="425"/>
        <end position="456"/>
    </location>
</feature>
<evidence type="ECO:0000313" key="3">
    <source>
        <dbReference type="EMBL" id="KZV33687.1"/>
    </source>
</evidence>
<keyword evidence="4" id="KW-1185">Reference proteome</keyword>
<gene>
    <name evidence="3" type="ORF">F511_29369</name>
</gene>
<feature type="compositionally biased region" description="Low complexity" evidence="2">
    <location>
        <begin position="1"/>
        <end position="22"/>
    </location>
</feature>
<proteinExistence type="predicted"/>
<feature type="region of interest" description="Disordered" evidence="2">
    <location>
        <begin position="1"/>
        <end position="48"/>
    </location>
</feature>
<dbReference type="EMBL" id="KV005701">
    <property type="protein sequence ID" value="KZV33687.1"/>
    <property type="molecule type" value="Genomic_DNA"/>
</dbReference>
<reference evidence="3 4" key="1">
    <citation type="journal article" date="2015" name="Proc. Natl. Acad. Sci. U.S.A.">
        <title>The resurrection genome of Boea hygrometrica: A blueprint for survival of dehydration.</title>
        <authorList>
            <person name="Xiao L."/>
            <person name="Yang G."/>
            <person name="Zhang L."/>
            <person name="Yang X."/>
            <person name="Zhao S."/>
            <person name="Ji Z."/>
            <person name="Zhou Q."/>
            <person name="Hu M."/>
            <person name="Wang Y."/>
            <person name="Chen M."/>
            <person name="Xu Y."/>
            <person name="Jin H."/>
            <person name="Xiao X."/>
            <person name="Hu G."/>
            <person name="Bao F."/>
            <person name="Hu Y."/>
            <person name="Wan P."/>
            <person name="Li L."/>
            <person name="Deng X."/>
            <person name="Kuang T."/>
            <person name="Xiang C."/>
            <person name="Zhu J.K."/>
            <person name="Oliver M.J."/>
            <person name="He Y."/>
        </authorList>
    </citation>
    <scope>NUCLEOTIDE SEQUENCE [LARGE SCALE GENOMIC DNA]</scope>
    <source>
        <strain evidence="4">cv. XS01</strain>
    </source>
</reference>
<evidence type="ECO:0000256" key="2">
    <source>
        <dbReference type="SAM" id="MobiDB-lite"/>
    </source>
</evidence>
<evidence type="ECO:0000256" key="1">
    <source>
        <dbReference type="SAM" id="Coils"/>
    </source>
</evidence>
<feature type="compositionally biased region" description="Acidic residues" evidence="2">
    <location>
        <begin position="427"/>
        <end position="447"/>
    </location>
</feature>
<keyword evidence="1" id="KW-0175">Coiled coil</keyword>
<organism evidence="3 4">
    <name type="scientific">Dorcoceras hygrometricum</name>
    <dbReference type="NCBI Taxonomy" id="472368"/>
    <lineage>
        <taxon>Eukaryota</taxon>
        <taxon>Viridiplantae</taxon>
        <taxon>Streptophyta</taxon>
        <taxon>Embryophyta</taxon>
        <taxon>Tracheophyta</taxon>
        <taxon>Spermatophyta</taxon>
        <taxon>Magnoliopsida</taxon>
        <taxon>eudicotyledons</taxon>
        <taxon>Gunneridae</taxon>
        <taxon>Pentapetalae</taxon>
        <taxon>asterids</taxon>
        <taxon>lamiids</taxon>
        <taxon>Lamiales</taxon>
        <taxon>Gesneriaceae</taxon>
        <taxon>Didymocarpoideae</taxon>
        <taxon>Trichosporeae</taxon>
        <taxon>Loxocarpinae</taxon>
        <taxon>Dorcoceras</taxon>
    </lineage>
</organism>
<sequence>MSTPSDSAVSSMAASVDSVPVDPEVKEPWLPDQTELGSSSPPWYEEKSSTLRSSDISIIKEKGGMLDKFEGHCDFLSMQMDSDLMIYRTTLVRTFQVSTRCVLGKWVYLVTHAMSLFDLRDVCIAIGSLTTLDLPMVVDLIGIYVLKGPYSERMDRAALLRTLQASTEAGSSRAAVRPMKVVKKRKATTSAEKEARRQKKEGASTSEANPMSTIEERGTDDGTGPGRASALNLFEDSLVVSPSGAMATGLLCNMVPDRDVARLWSATNSEAVGLFAAQFAVLEELEASIARDNMAVEAEKEALEAQLAAEKTALATDKEAFVAEQGAMGAKLEALLVKKSAIVVELDKTKAQAEAEIGRLRCEAVNAWSLGKEEFLKSSEFEDLCSKRSLAYFKSGFKSCVAQFRANGYSEEEHPTPFLSVARALEELPDEDEEEADEGDDEEDDEGATPPSSTKQ</sequence>
<evidence type="ECO:0000313" key="4">
    <source>
        <dbReference type="Proteomes" id="UP000250235"/>
    </source>
</evidence>
<feature type="compositionally biased region" description="Polar residues" evidence="2">
    <location>
        <begin position="203"/>
        <end position="212"/>
    </location>
</feature>
<dbReference type="AlphaFoldDB" id="A0A2Z7BHZ8"/>
<dbReference type="Proteomes" id="UP000250235">
    <property type="component" value="Unassembled WGS sequence"/>
</dbReference>
<feature type="region of interest" description="Disordered" evidence="2">
    <location>
        <begin position="171"/>
        <end position="227"/>
    </location>
</feature>